<dbReference type="OrthoDB" id="8613517at2"/>
<feature type="transmembrane region" description="Helical" evidence="1">
    <location>
        <begin position="6"/>
        <end position="21"/>
    </location>
</feature>
<accession>A0A1X3DFP6</accession>
<feature type="transmembrane region" description="Helical" evidence="1">
    <location>
        <begin position="177"/>
        <end position="195"/>
    </location>
</feature>
<dbReference type="EMBL" id="MTBO01000001">
    <property type="protein sequence ID" value="OSI18720.1"/>
    <property type="molecule type" value="Genomic_DNA"/>
</dbReference>
<dbReference type="RefSeq" id="WP_085364730.1">
    <property type="nucleotide sequence ID" value="NZ_CAUJPZ010000009.1"/>
</dbReference>
<feature type="transmembrane region" description="Helical" evidence="1">
    <location>
        <begin position="141"/>
        <end position="157"/>
    </location>
</feature>
<feature type="transmembrane region" description="Helical" evidence="1">
    <location>
        <begin position="28"/>
        <end position="47"/>
    </location>
</feature>
<evidence type="ECO:0000256" key="1">
    <source>
        <dbReference type="SAM" id="Phobius"/>
    </source>
</evidence>
<keyword evidence="1" id="KW-0812">Transmembrane</keyword>
<proteinExistence type="predicted"/>
<protein>
    <submittedName>
        <fullName evidence="2">Uncharacterized protein</fullName>
    </submittedName>
</protein>
<name>A0A1X3DFP6_9NEIS</name>
<comment type="caution">
    <text evidence="2">The sequence shown here is derived from an EMBL/GenBank/DDBJ whole genome shotgun (WGS) entry which is preliminary data.</text>
</comment>
<reference evidence="3" key="1">
    <citation type="submission" date="2017-01" db="EMBL/GenBank/DDBJ databases">
        <authorList>
            <person name="Wolfgang W.J."/>
            <person name="Cole J."/>
            <person name="Wroblewski D."/>
            <person name="Mcginnis J."/>
            <person name="Musser K.A."/>
        </authorList>
    </citation>
    <scope>NUCLEOTIDE SEQUENCE [LARGE SCALE GENOMIC DNA]</scope>
    <source>
        <strain evidence="3">DSM 19151</strain>
    </source>
</reference>
<dbReference type="Proteomes" id="UP000193118">
    <property type="component" value="Unassembled WGS sequence"/>
</dbReference>
<keyword evidence="3" id="KW-1185">Reference proteome</keyword>
<sequence length="200" mass="22380">MAGWDVWISAVYIAVFFTAVFKAGEFQWLWGSVLLWIGFGVAGARLLPGVWGITHLAPLYIPHFYITLASLFFFVNHWKRAPEKKMWQAENANGFISLFAVSGMLMSIVFTALVLMVYSRFPGGITPYVLPALLQLYALKPAYWFGMQGVIMVVFYLHRKVIAGEAANRFSSRQLQLGLLLALLCQTACVVAALSDIRYG</sequence>
<feature type="transmembrane region" description="Helical" evidence="1">
    <location>
        <begin position="95"/>
        <end position="121"/>
    </location>
</feature>
<gene>
    <name evidence="2" type="ORF">BWD09_00135</name>
</gene>
<evidence type="ECO:0000313" key="3">
    <source>
        <dbReference type="Proteomes" id="UP000193118"/>
    </source>
</evidence>
<organism evidence="2 3">
    <name type="scientific">Neisseria dentiae</name>
    <dbReference type="NCBI Taxonomy" id="194197"/>
    <lineage>
        <taxon>Bacteria</taxon>
        <taxon>Pseudomonadati</taxon>
        <taxon>Pseudomonadota</taxon>
        <taxon>Betaproteobacteria</taxon>
        <taxon>Neisseriales</taxon>
        <taxon>Neisseriaceae</taxon>
        <taxon>Neisseria</taxon>
    </lineage>
</organism>
<dbReference type="STRING" id="194197.BWD09_00135"/>
<feature type="transmembrane region" description="Helical" evidence="1">
    <location>
        <begin position="53"/>
        <end position="75"/>
    </location>
</feature>
<dbReference type="AlphaFoldDB" id="A0A1X3DFP6"/>
<keyword evidence="1" id="KW-0472">Membrane</keyword>
<dbReference type="GeneID" id="94580705"/>
<keyword evidence="1" id="KW-1133">Transmembrane helix</keyword>
<evidence type="ECO:0000313" key="2">
    <source>
        <dbReference type="EMBL" id="OSI18720.1"/>
    </source>
</evidence>